<dbReference type="Proteomes" id="UP001279642">
    <property type="component" value="Unassembled WGS sequence"/>
</dbReference>
<dbReference type="PANTHER" id="PTHR43639:SF1">
    <property type="entry name" value="SHORT-CHAIN DEHYDROGENASE_REDUCTASE FAMILY PROTEIN"/>
    <property type="match status" value="1"/>
</dbReference>
<dbReference type="PRINTS" id="PR00080">
    <property type="entry name" value="SDRFAMILY"/>
</dbReference>
<comment type="caution">
    <text evidence="3">The sequence shown here is derived from an EMBL/GenBank/DDBJ whole genome shotgun (WGS) entry which is preliminary data.</text>
</comment>
<organism evidence="3 4">
    <name type="scientific">Dongia soli</name>
    <dbReference type="NCBI Taxonomy" id="600628"/>
    <lineage>
        <taxon>Bacteria</taxon>
        <taxon>Pseudomonadati</taxon>
        <taxon>Pseudomonadota</taxon>
        <taxon>Alphaproteobacteria</taxon>
        <taxon>Rhodospirillales</taxon>
        <taxon>Dongiaceae</taxon>
        <taxon>Dongia</taxon>
    </lineage>
</organism>
<dbReference type="Gene3D" id="3.40.50.720">
    <property type="entry name" value="NAD(P)-binding Rossmann-like Domain"/>
    <property type="match status" value="1"/>
</dbReference>
<dbReference type="PRINTS" id="PR00081">
    <property type="entry name" value="GDHRDH"/>
</dbReference>
<accession>A0ABU5EHH0</accession>
<dbReference type="RefSeq" id="WP_320509899.1">
    <property type="nucleotide sequence ID" value="NZ_JAXCLW010000006.1"/>
</dbReference>
<dbReference type="CDD" id="cd05233">
    <property type="entry name" value="SDR_c"/>
    <property type="match status" value="1"/>
</dbReference>
<reference evidence="3 4" key="1">
    <citation type="journal article" date="2016" name="Antonie Van Leeuwenhoek">
        <title>Dongia soli sp. nov., isolated from soil from Dokdo, Korea.</title>
        <authorList>
            <person name="Kim D.U."/>
            <person name="Lee H."/>
            <person name="Kim H."/>
            <person name="Kim S.G."/>
            <person name="Ka J.O."/>
        </authorList>
    </citation>
    <scope>NUCLEOTIDE SEQUENCE [LARGE SCALE GENOMIC DNA]</scope>
    <source>
        <strain evidence="3 4">D78</strain>
    </source>
</reference>
<evidence type="ECO:0000256" key="1">
    <source>
        <dbReference type="ARBA" id="ARBA00006484"/>
    </source>
</evidence>
<dbReference type="InterPro" id="IPR002347">
    <property type="entry name" value="SDR_fam"/>
</dbReference>
<evidence type="ECO:0000313" key="3">
    <source>
        <dbReference type="EMBL" id="MDY0884826.1"/>
    </source>
</evidence>
<dbReference type="PANTHER" id="PTHR43639">
    <property type="entry name" value="OXIDOREDUCTASE, SHORT-CHAIN DEHYDROGENASE/REDUCTASE FAMILY (AFU_ORTHOLOGUE AFUA_5G02870)"/>
    <property type="match status" value="1"/>
</dbReference>
<keyword evidence="4" id="KW-1185">Reference proteome</keyword>
<dbReference type="EMBL" id="JAXCLW010000006">
    <property type="protein sequence ID" value="MDY0884826.1"/>
    <property type="molecule type" value="Genomic_DNA"/>
</dbReference>
<protein>
    <submittedName>
        <fullName evidence="3">SDR family oxidoreductase</fullName>
        <ecNumber evidence="3">1.-.-.-</ecNumber>
    </submittedName>
</protein>
<comment type="similarity">
    <text evidence="1">Belongs to the short-chain dehydrogenases/reductases (SDR) family.</text>
</comment>
<dbReference type="SUPFAM" id="SSF51735">
    <property type="entry name" value="NAD(P)-binding Rossmann-fold domains"/>
    <property type="match status" value="1"/>
</dbReference>
<gene>
    <name evidence="3" type="ORF">SMD27_18425</name>
</gene>
<proteinExistence type="inferred from homology"/>
<keyword evidence="2 3" id="KW-0560">Oxidoreductase</keyword>
<sequence>MTAIEKKVAIVTGASQGIGAGLVEGLLEHGYKVVANSRSIRPSNRTDVINVAGDIANRQVAESVIETALRQFGRIDTLVNNAGIFVSKPFTDYTDADFRNVMSVNVEGFFHISQLAAAQMLKQGSGHIVNITTTLVDQPLAGVPAVMAALTKGGLDAVTRSLAIEYADKGIRVNAVSPGIIKTPMHAPATHAALAKLHPLGRMGEIKDIVDAVLYLDQADFVTGEVLRVDGGQHAGRW</sequence>
<name>A0ABU5EHH0_9PROT</name>
<dbReference type="EC" id="1.-.-.-" evidence="3"/>
<evidence type="ECO:0000256" key="2">
    <source>
        <dbReference type="ARBA" id="ARBA00023002"/>
    </source>
</evidence>
<dbReference type="GO" id="GO:0016491">
    <property type="term" value="F:oxidoreductase activity"/>
    <property type="evidence" value="ECO:0007669"/>
    <property type="project" value="UniProtKB-KW"/>
</dbReference>
<dbReference type="Pfam" id="PF13561">
    <property type="entry name" value="adh_short_C2"/>
    <property type="match status" value="1"/>
</dbReference>
<evidence type="ECO:0000313" key="4">
    <source>
        <dbReference type="Proteomes" id="UP001279642"/>
    </source>
</evidence>
<dbReference type="InterPro" id="IPR036291">
    <property type="entry name" value="NAD(P)-bd_dom_sf"/>
</dbReference>